<dbReference type="Gene3D" id="2.40.30.10">
    <property type="entry name" value="Translation factors"/>
    <property type="match status" value="1"/>
</dbReference>
<dbReference type="InterPro" id="IPR019480">
    <property type="entry name" value="Dihydroorotate_DH_Fe-S-bd"/>
</dbReference>
<dbReference type="PRINTS" id="PR00371">
    <property type="entry name" value="FPNCR"/>
</dbReference>
<proteinExistence type="predicted"/>
<dbReference type="InterPro" id="IPR050353">
    <property type="entry name" value="PyrK_electron_transfer"/>
</dbReference>
<feature type="binding site" evidence="10">
    <location>
        <position position="242"/>
    </location>
    <ligand>
        <name>[2Fe-2S] cluster</name>
        <dbReference type="ChEBI" id="CHEBI:190135"/>
    </ligand>
</feature>
<dbReference type="InterPro" id="IPR037117">
    <property type="entry name" value="Dihydroorotate_DH_ele_sf"/>
</dbReference>
<feature type="binding site" evidence="10">
    <location>
        <position position="237"/>
    </location>
    <ligand>
        <name>[2Fe-2S] cluster</name>
        <dbReference type="ChEBI" id="CHEBI:190135"/>
    </ligand>
</feature>
<dbReference type="InterPro" id="IPR012165">
    <property type="entry name" value="Cyt_c3_hydrogenase_gsu"/>
</dbReference>
<dbReference type="PROSITE" id="PS51384">
    <property type="entry name" value="FAD_FR"/>
    <property type="match status" value="1"/>
</dbReference>
<dbReference type="CDD" id="cd06221">
    <property type="entry name" value="sulfite_reductase_like"/>
    <property type="match status" value="1"/>
</dbReference>
<organism evidence="12 13">
    <name type="scientific">Candidatus Mcinerneyibacterium aminivorans</name>
    <dbReference type="NCBI Taxonomy" id="2703815"/>
    <lineage>
        <taxon>Bacteria</taxon>
        <taxon>Candidatus Macinerneyibacteriota</taxon>
        <taxon>Candidatus Mcinerneyibacteria</taxon>
        <taxon>Candidatus Mcinerneyibacteriales</taxon>
        <taxon>Candidatus Mcinerneyibacteriaceae</taxon>
        <taxon>Candidatus Mcinerneyibacterium</taxon>
    </lineage>
</organism>
<dbReference type="Gene3D" id="3.40.50.80">
    <property type="entry name" value="Nucleotide-binding domain of ferredoxin-NADP reductase (FNR) module"/>
    <property type="match status" value="1"/>
</dbReference>
<feature type="binding site" evidence="10">
    <location>
        <position position="245"/>
    </location>
    <ligand>
        <name>[2Fe-2S] cluster</name>
        <dbReference type="ChEBI" id="CHEBI:190135"/>
    </ligand>
</feature>
<keyword evidence="7 10" id="KW-0408">Iron</keyword>
<dbReference type="InterPro" id="IPR001433">
    <property type="entry name" value="OxRdtase_FAD/NAD-bd"/>
</dbReference>
<comment type="caution">
    <text evidence="12">The sequence shown here is derived from an EMBL/GenBank/DDBJ whole genome shotgun (WGS) entry which is preliminary data.</text>
</comment>
<feature type="binding site" evidence="10">
    <location>
        <position position="253"/>
    </location>
    <ligand>
        <name>[2Fe-2S] cluster</name>
        <dbReference type="ChEBI" id="CHEBI:190135"/>
    </ligand>
</feature>
<feature type="domain" description="FAD-binding FR-type" evidence="11">
    <location>
        <begin position="6"/>
        <end position="101"/>
    </location>
</feature>
<dbReference type="SUPFAM" id="SSF63380">
    <property type="entry name" value="Riboflavin synthase domain-like"/>
    <property type="match status" value="1"/>
</dbReference>
<reference evidence="12" key="1">
    <citation type="submission" date="2019-08" db="EMBL/GenBank/DDBJ databases">
        <title>Genomic characterization of a novel candidate phylum (ARYD3) from a high temperature, high salinity tertiary oil reservoir in north central Oklahoma, USA.</title>
        <authorList>
            <person name="Youssef N.H."/>
            <person name="Yadav A."/>
            <person name="Elshahed M.S."/>
        </authorList>
    </citation>
    <scope>NUCLEOTIDE SEQUENCE [LARGE SCALE GENOMIC DNA]</scope>
    <source>
        <strain evidence="12">ARYD3</strain>
    </source>
</reference>
<dbReference type="EMBL" id="VSIX01000029">
    <property type="protein sequence ID" value="TYB31724.1"/>
    <property type="molecule type" value="Genomic_DNA"/>
</dbReference>
<name>A0A5D0MD83_9BACT</name>
<dbReference type="InterPro" id="IPR001709">
    <property type="entry name" value="Flavoprot_Pyr_Nucl_cyt_Rdtase"/>
</dbReference>
<keyword evidence="4 10" id="KW-0479">Metal-binding</keyword>
<evidence type="ECO:0000256" key="6">
    <source>
        <dbReference type="ARBA" id="ARBA00022982"/>
    </source>
</evidence>
<evidence type="ECO:0000256" key="5">
    <source>
        <dbReference type="ARBA" id="ARBA00022827"/>
    </source>
</evidence>
<keyword evidence="1" id="KW-0813">Transport</keyword>
<dbReference type="SUPFAM" id="SSF52343">
    <property type="entry name" value="Ferredoxin reductase-like, C-terminal NADP-linked domain"/>
    <property type="match status" value="1"/>
</dbReference>
<keyword evidence="2" id="KW-0285">Flavoprotein</keyword>
<evidence type="ECO:0000256" key="2">
    <source>
        <dbReference type="ARBA" id="ARBA00022630"/>
    </source>
</evidence>
<sequence length="272" mass="30452">MKENPYNPIKAKVDDVITESSTIKTLKLIPEENFSFQAGEFIELTVPGVGEAPFTPSSSPYNTESLDVTVMEVGRVTRKIHNMKKGDITGIRGPLGKGYPIEKFENKEVLLLGGGVGMAPIRSLLLELIHDTSRFEQIYLCYGSKTPSDIIYKNQFEKWRNVKGLKVLRTVDEPDENWEECVGVATVLLEKIDINVENSVAIVCGPPVMMKFGTYSLLDMGFKSEDIYLSMERNMSCGIGKCGHCALGKYYVCKDGPVFTYEQIKDIPEKWV</sequence>
<dbReference type="InterPro" id="IPR017927">
    <property type="entry name" value="FAD-bd_FR_type"/>
</dbReference>
<keyword evidence="5" id="KW-0274">FAD</keyword>
<dbReference type="PANTHER" id="PTHR43513">
    <property type="entry name" value="DIHYDROOROTATE DEHYDROGENASE B (NAD(+)), ELECTRON TRANSFER SUBUNIT"/>
    <property type="match status" value="1"/>
</dbReference>
<gene>
    <name evidence="12" type="ORF">FXF47_02320</name>
</gene>
<dbReference type="Gene3D" id="2.10.240.10">
    <property type="entry name" value="Dihydroorotate dehydrogenase, electron transfer subunit"/>
    <property type="match status" value="1"/>
</dbReference>
<comment type="cofactor">
    <cofactor evidence="10">
        <name>[2Fe-2S] cluster</name>
        <dbReference type="ChEBI" id="CHEBI:190135"/>
    </cofactor>
    <text evidence="10">Binds 1 [2Fe-2S] cluster per subunit.</text>
</comment>
<evidence type="ECO:0000256" key="3">
    <source>
        <dbReference type="ARBA" id="ARBA00022714"/>
    </source>
</evidence>
<dbReference type="InterPro" id="IPR039261">
    <property type="entry name" value="FNR_nucleotide-bd"/>
</dbReference>
<protein>
    <submittedName>
        <fullName evidence="12">Oxidoreductase</fullName>
    </submittedName>
</protein>
<dbReference type="Pfam" id="PF00970">
    <property type="entry name" value="FAD_binding_6"/>
    <property type="match status" value="1"/>
</dbReference>
<dbReference type="AlphaFoldDB" id="A0A5D0MD83"/>
<keyword evidence="13" id="KW-1185">Reference proteome</keyword>
<keyword evidence="3 10" id="KW-0001">2Fe-2S</keyword>
<evidence type="ECO:0000256" key="1">
    <source>
        <dbReference type="ARBA" id="ARBA00022448"/>
    </source>
</evidence>
<accession>A0A5D0MD83</accession>
<dbReference type="GO" id="GO:0016491">
    <property type="term" value="F:oxidoreductase activity"/>
    <property type="evidence" value="ECO:0007669"/>
    <property type="project" value="InterPro"/>
</dbReference>
<comment type="cofactor">
    <cofactor evidence="9">
        <name>[2Fe-2S] cluster</name>
        <dbReference type="ChEBI" id="CHEBI:190135"/>
    </cofactor>
</comment>
<keyword evidence="6" id="KW-0249">Electron transport</keyword>
<dbReference type="Proteomes" id="UP000324143">
    <property type="component" value="Unassembled WGS sequence"/>
</dbReference>
<dbReference type="PIRSF" id="PIRSF006816">
    <property type="entry name" value="Cyc3_hyd_g"/>
    <property type="match status" value="1"/>
</dbReference>
<evidence type="ECO:0000313" key="13">
    <source>
        <dbReference type="Proteomes" id="UP000324143"/>
    </source>
</evidence>
<evidence type="ECO:0000259" key="11">
    <source>
        <dbReference type="PROSITE" id="PS51384"/>
    </source>
</evidence>
<evidence type="ECO:0000256" key="10">
    <source>
        <dbReference type="PIRSR" id="PIRSR006816-2"/>
    </source>
</evidence>
<dbReference type="GO" id="GO:0050660">
    <property type="term" value="F:flavin adenine dinucleotide binding"/>
    <property type="evidence" value="ECO:0007669"/>
    <property type="project" value="InterPro"/>
</dbReference>
<dbReference type="PANTHER" id="PTHR43513:SF1">
    <property type="entry name" value="ANAEROBIC SULFITE REDUCTASE SUBUNIT B"/>
    <property type="match status" value="1"/>
</dbReference>
<evidence type="ECO:0000256" key="7">
    <source>
        <dbReference type="ARBA" id="ARBA00023004"/>
    </source>
</evidence>
<evidence type="ECO:0000256" key="4">
    <source>
        <dbReference type="ARBA" id="ARBA00022723"/>
    </source>
</evidence>
<dbReference type="InterPro" id="IPR008333">
    <property type="entry name" value="Cbr1-like_FAD-bd_dom"/>
</dbReference>
<dbReference type="Pfam" id="PF10418">
    <property type="entry name" value="DHODB_Fe-S_bind"/>
    <property type="match status" value="1"/>
</dbReference>
<evidence type="ECO:0000256" key="9">
    <source>
        <dbReference type="ARBA" id="ARBA00034078"/>
    </source>
</evidence>
<dbReference type="GO" id="GO:0006221">
    <property type="term" value="P:pyrimidine nucleotide biosynthetic process"/>
    <property type="evidence" value="ECO:0007669"/>
    <property type="project" value="InterPro"/>
</dbReference>
<dbReference type="PRINTS" id="PR00410">
    <property type="entry name" value="PHEHYDRXLASE"/>
</dbReference>
<evidence type="ECO:0000313" key="12">
    <source>
        <dbReference type="EMBL" id="TYB31724.1"/>
    </source>
</evidence>
<dbReference type="Pfam" id="PF00175">
    <property type="entry name" value="NAD_binding_1"/>
    <property type="match status" value="1"/>
</dbReference>
<evidence type="ECO:0000256" key="8">
    <source>
        <dbReference type="ARBA" id="ARBA00023014"/>
    </source>
</evidence>
<dbReference type="GO" id="GO:0051537">
    <property type="term" value="F:2 iron, 2 sulfur cluster binding"/>
    <property type="evidence" value="ECO:0007669"/>
    <property type="project" value="UniProtKB-KW"/>
</dbReference>
<dbReference type="GO" id="GO:0046872">
    <property type="term" value="F:metal ion binding"/>
    <property type="evidence" value="ECO:0007669"/>
    <property type="project" value="UniProtKB-KW"/>
</dbReference>
<dbReference type="InterPro" id="IPR017938">
    <property type="entry name" value="Riboflavin_synthase-like_b-brl"/>
</dbReference>
<keyword evidence="8 10" id="KW-0411">Iron-sulfur</keyword>